<dbReference type="GO" id="GO:0004020">
    <property type="term" value="F:adenylylsulfate kinase activity"/>
    <property type="evidence" value="ECO:0007669"/>
    <property type="project" value="UniProtKB-EC"/>
</dbReference>
<reference evidence="8" key="1">
    <citation type="submission" date="2024-10" db="EMBL/GenBank/DDBJ databases">
        <authorList>
            <person name="Ryan C."/>
        </authorList>
    </citation>
    <scope>NUCLEOTIDE SEQUENCE [LARGE SCALE GENOMIC DNA]</scope>
</reference>
<comment type="function">
    <text evidence="6">Catalyzes the synthesis of activated sulfate.</text>
</comment>
<evidence type="ECO:0000259" key="7">
    <source>
        <dbReference type="Pfam" id="PF01583"/>
    </source>
</evidence>
<evidence type="ECO:0000313" key="8">
    <source>
        <dbReference type="EMBL" id="CAL4938125.1"/>
    </source>
</evidence>
<protein>
    <recommendedName>
        <fullName evidence="1 6">Adenylyl-sulfate kinase</fullName>
        <ecNumber evidence="1 6">2.7.1.25</ecNumber>
    </recommendedName>
</protein>
<comment type="pathway">
    <text evidence="6">Sulfur metabolism; hydrogen sulfide biosynthesis; sulfite from sulfate: step 2/3.</text>
</comment>
<comment type="similarity">
    <text evidence="6">Belongs to the APS kinase family.</text>
</comment>
<dbReference type="PANTHER" id="PTHR11055">
    <property type="entry name" value="BIFUNCTIONAL 3'-PHOSPHOADENOSINE 5'-PHOSPHOSULFATE SYNTHASE"/>
    <property type="match status" value="1"/>
</dbReference>
<dbReference type="Pfam" id="PF01583">
    <property type="entry name" value="APS_kinase"/>
    <property type="match status" value="1"/>
</dbReference>
<evidence type="ECO:0000256" key="1">
    <source>
        <dbReference type="ARBA" id="ARBA00012121"/>
    </source>
</evidence>
<dbReference type="AlphaFoldDB" id="A0ABC8Y531"/>
<evidence type="ECO:0000256" key="5">
    <source>
        <dbReference type="ARBA" id="ARBA00022840"/>
    </source>
</evidence>
<dbReference type="InterPro" id="IPR059117">
    <property type="entry name" value="APS_kinase_dom"/>
</dbReference>
<feature type="domain" description="APS kinase" evidence="7">
    <location>
        <begin position="57"/>
        <end position="199"/>
    </location>
</feature>
<dbReference type="GO" id="GO:0005524">
    <property type="term" value="F:ATP binding"/>
    <property type="evidence" value="ECO:0007669"/>
    <property type="project" value="UniProtKB-KW"/>
</dbReference>
<name>A0ABC8Y531_9POAL</name>
<gene>
    <name evidence="8" type="ORF">URODEC1_LOCUS31008</name>
</gene>
<dbReference type="Gene3D" id="3.40.50.300">
    <property type="entry name" value="P-loop containing nucleotide triphosphate hydrolases"/>
    <property type="match status" value="1"/>
</dbReference>
<keyword evidence="2 6" id="KW-0808">Transferase</keyword>
<evidence type="ECO:0000256" key="4">
    <source>
        <dbReference type="ARBA" id="ARBA00022777"/>
    </source>
</evidence>
<keyword evidence="3 6" id="KW-0547">Nucleotide-binding</keyword>
<dbReference type="InterPro" id="IPR027417">
    <property type="entry name" value="P-loop_NTPase"/>
</dbReference>
<evidence type="ECO:0000313" key="9">
    <source>
        <dbReference type="Proteomes" id="UP001497457"/>
    </source>
</evidence>
<dbReference type="PANTHER" id="PTHR11055:SF70">
    <property type="entry name" value="ADENYLYL-SULFATE KINASE"/>
    <property type="match status" value="1"/>
</dbReference>
<keyword evidence="4 6" id="KW-0418">Kinase</keyword>
<dbReference type="CDD" id="cd02027">
    <property type="entry name" value="APSK"/>
    <property type="match status" value="1"/>
</dbReference>
<evidence type="ECO:0000256" key="3">
    <source>
        <dbReference type="ARBA" id="ARBA00022741"/>
    </source>
</evidence>
<organism evidence="8 9">
    <name type="scientific">Urochloa decumbens</name>
    <dbReference type="NCBI Taxonomy" id="240449"/>
    <lineage>
        <taxon>Eukaryota</taxon>
        <taxon>Viridiplantae</taxon>
        <taxon>Streptophyta</taxon>
        <taxon>Embryophyta</taxon>
        <taxon>Tracheophyta</taxon>
        <taxon>Spermatophyta</taxon>
        <taxon>Magnoliopsida</taxon>
        <taxon>Liliopsida</taxon>
        <taxon>Poales</taxon>
        <taxon>Poaceae</taxon>
        <taxon>PACMAD clade</taxon>
        <taxon>Panicoideae</taxon>
        <taxon>Panicodae</taxon>
        <taxon>Paniceae</taxon>
        <taxon>Melinidinae</taxon>
        <taxon>Urochloa</taxon>
    </lineage>
</organism>
<dbReference type="Proteomes" id="UP001497457">
    <property type="component" value="Chromosome 16b"/>
</dbReference>
<dbReference type="NCBIfam" id="TIGR00455">
    <property type="entry name" value="apsK"/>
    <property type="match status" value="1"/>
</dbReference>
<comment type="catalytic activity">
    <reaction evidence="6">
        <text>adenosine 5'-phosphosulfate + ATP = 3'-phosphoadenylyl sulfate + ADP + H(+)</text>
        <dbReference type="Rhea" id="RHEA:24152"/>
        <dbReference type="ChEBI" id="CHEBI:15378"/>
        <dbReference type="ChEBI" id="CHEBI:30616"/>
        <dbReference type="ChEBI" id="CHEBI:58243"/>
        <dbReference type="ChEBI" id="CHEBI:58339"/>
        <dbReference type="ChEBI" id="CHEBI:456216"/>
        <dbReference type="EC" id="2.7.1.25"/>
    </reaction>
</comment>
<keyword evidence="9" id="KW-1185">Reference proteome</keyword>
<dbReference type="InterPro" id="IPR002891">
    <property type="entry name" value="APS"/>
</dbReference>
<sequence length="227" mass="24704">MASLSVPSTLPRVSPAVVGAARWRRPGVRVRSRTAAAALGGGCGAGAGGIEQHHGDGPRSPGKSTLACALSRELHYRGHLTYVLDGDNLRHGLNRDLSFKAEDRAENIRRVGEVAKLFADAGIICIASLISPYRRDRDACRALLPDSKFIEVFMDFPLKICEARDPKGLYKLARTGKIKGFTGIDDPYEPPVNGEIVIKMKDGECPSPKEMTRQVLCYLEENGYLQA</sequence>
<dbReference type="SUPFAM" id="SSF52540">
    <property type="entry name" value="P-loop containing nucleoside triphosphate hydrolases"/>
    <property type="match status" value="1"/>
</dbReference>
<keyword evidence="5 6" id="KW-0067">ATP-binding</keyword>
<dbReference type="EMBL" id="OZ075126">
    <property type="protein sequence ID" value="CAL4938125.1"/>
    <property type="molecule type" value="Genomic_DNA"/>
</dbReference>
<proteinExistence type="inferred from homology"/>
<dbReference type="EC" id="2.7.1.25" evidence="1 6"/>
<dbReference type="NCBIfam" id="NF003013">
    <property type="entry name" value="PRK03846.1"/>
    <property type="match status" value="1"/>
</dbReference>
<evidence type="ECO:0000256" key="6">
    <source>
        <dbReference type="RuleBase" id="RU004347"/>
    </source>
</evidence>
<evidence type="ECO:0000256" key="2">
    <source>
        <dbReference type="ARBA" id="ARBA00022679"/>
    </source>
</evidence>
<accession>A0ABC8Y531</accession>